<sequence>MWDKKELLLAAIIFTAGYYRVTGESTTLDMAKDAVDDRYDGCRKEAMEKFIYSGLLREEMKRNEDFEDAWEKITKCSKQIPGGVKEHSTVLSALGDEESHFINEFKKSVRKSGGNVSTYEKEFHFKSFHFLLMDSLMLLSSNNCTTVYYVTNEAYTAEKGSKVRFGTFITSCLSKKSCLMNDLEGMFLFKIYSCYFVNLEENSCSKDTALLSPIEVFTVEDIRTKTDEINDSVYTEIVLKHSGLDSNHNCYLFSRSPANVSTKWRVSLCGALSLFFFIFSS</sequence>
<dbReference type="InterPro" id="IPR050999">
    <property type="entry name" value="ADP-ribosyltransferase_ARG"/>
</dbReference>
<dbReference type="InterPro" id="IPR000768">
    <property type="entry name" value="ART"/>
</dbReference>
<accession>A0A6G1PBV8</accession>
<reference evidence="9" key="2">
    <citation type="submission" date="2019-02" db="EMBL/GenBank/DDBJ databases">
        <title>Opniocepnalus argus Var Kimnra genome.</title>
        <authorList>
            <person name="Zhou C."/>
            <person name="Xiao S."/>
        </authorList>
    </citation>
    <scope>NUCLEOTIDE SEQUENCE [LARGE SCALE GENOMIC DNA]</scope>
</reference>
<keyword evidence="9" id="KW-1185">Reference proteome</keyword>
<keyword evidence="4" id="KW-0548">Nucleotidyltransferase</keyword>
<evidence type="ECO:0000313" key="8">
    <source>
        <dbReference type="EMBL" id="KAF3687722.1"/>
    </source>
</evidence>
<dbReference type="AlphaFoldDB" id="A0A6G1PBV8"/>
<dbReference type="PANTHER" id="PTHR10339:SF27">
    <property type="entry name" value="NAD(P)(+)--ARGININE ADP-RIBOSYLTRANSFERASE"/>
    <property type="match status" value="1"/>
</dbReference>
<proteinExistence type="inferred from homology"/>
<keyword evidence="7" id="KW-0520">NAD</keyword>
<gene>
    <name evidence="8" type="ORF">EXN66_Car003394</name>
</gene>
<dbReference type="GO" id="GO:0106274">
    <property type="term" value="F:NAD+-protein-arginine ADP-ribosyltransferase activity"/>
    <property type="evidence" value="ECO:0007669"/>
    <property type="project" value="UniProtKB-EC"/>
</dbReference>
<evidence type="ECO:0000256" key="6">
    <source>
        <dbReference type="ARBA" id="ARBA00047597"/>
    </source>
</evidence>
<dbReference type="GO" id="GO:0016779">
    <property type="term" value="F:nucleotidyltransferase activity"/>
    <property type="evidence" value="ECO:0007669"/>
    <property type="project" value="UniProtKB-KW"/>
</dbReference>
<keyword evidence="5 7" id="KW-0521">NADP</keyword>
<evidence type="ECO:0000256" key="5">
    <source>
        <dbReference type="ARBA" id="ARBA00022857"/>
    </source>
</evidence>
<dbReference type="Pfam" id="PF01129">
    <property type="entry name" value="ART"/>
    <property type="match status" value="1"/>
</dbReference>
<comment type="similarity">
    <text evidence="1 7">Belongs to the Arg-specific ADP-ribosyltransferase family.</text>
</comment>
<evidence type="ECO:0000256" key="4">
    <source>
        <dbReference type="ARBA" id="ARBA00022695"/>
    </source>
</evidence>
<evidence type="ECO:0000256" key="7">
    <source>
        <dbReference type="RuleBase" id="RU361228"/>
    </source>
</evidence>
<dbReference type="Gene3D" id="3.90.176.10">
    <property type="entry name" value="Toxin ADP-ribosyltransferase, Chain A, domain 1"/>
    <property type="match status" value="1"/>
</dbReference>
<evidence type="ECO:0000256" key="3">
    <source>
        <dbReference type="ARBA" id="ARBA00022679"/>
    </source>
</evidence>
<keyword evidence="3 7" id="KW-0808">Transferase</keyword>
<dbReference type="Proteomes" id="UP000503349">
    <property type="component" value="Chromosome 3"/>
</dbReference>
<dbReference type="EMBL" id="CM015714">
    <property type="protein sequence ID" value="KAF3687722.1"/>
    <property type="molecule type" value="Genomic_DNA"/>
</dbReference>
<reference evidence="8 9" key="1">
    <citation type="submission" date="2019-02" db="EMBL/GenBank/DDBJ databases">
        <title>Opniocepnalus argus genome.</title>
        <authorList>
            <person name="Zhou C."/>
            <person name="Xiao S."/>
        </authorList>
    </citation>
    <scope>NUCLEOTIDE SEQUENCE [LARGE SCALE GENOMIC DNA]</scope>
    <source>
        <strain evidence="8">OARG1902GOOAL</strain>
        <tissue evidence="8">Muscle</tissue>
    </source>
</reference>
<organism evidence="8 9">
    <name type="scientific">Channa argus</name>
    <name type="common">Northern snakehead</name>
    <name type="synonym">Ophicephalus argus</name>
    <dbReference type="NCBI Taxonomy" id="215402"/>
    <lineage>
        <taxon>Eukaryota</taxon>
        <taxon>Metazoa</taxon>
        <taxon>Chordata</taxon>
        <taxon>Craniata</taxon>
        <taxon>Vertebrata</taxon>
        <taxon>Euteleostomi</taxon>
        <taxon>Actinopterygii</taxon>
        <taxon>Neopterygii</taxon>
        <taxon>Teleostei</taxon>
        <taxon>Neoteleostei</taxon>
        <taxon>Acanthomorphata</taxon>
        <taxon>Anabantaria</taxon>
        <taxon>Anabantiformes</taxon>
        <taxon>Channoidei</taxon>
        <taxon>Channidae</taxon>
        <taxon>Channa</taxon>
    </lineage>
</organism>
<comment type="catalytic activity">
    <reaction evidence="6 7">
        <text>L-arginyl-[protein] + NAD(+) = N(omega)-(ADP-D-ribosyl)-L-arginyl-[protein] + nicotinamide + H(+)</text>
        <dbReference type="Rhea" id="RHEA:19149"/>
        <dbReference type="Rhea" id="RHEA-COMP:10532"/>
        <dbReference type="Rhea" id="RHEA-COMP:15087"/>
        <dbReference type="ChEBI" id="CHEBI:15378"/>
        <dbReference type="ChEBI" id="CHEBI:17154"/>
        <dbReference type="ChEBI" id="CHEBI:29965"/>
        <dbReference type="ChEBI" id="CHEBI:57540"/>
        <dbReference type="ChEBI" id="CHEBI:142554"/>
        <dbReference type="EC" id="2.4.2.31"/>
    </reaction>
</comment>
<dbReference type="SUPFAM" id="SSF56399">
    <property type="entry name" value="ADP-ribosylation"/>
    <property type="match status" value="1"/>
</dbReference>
<dbReference type="EC" id="2.4.2.31" evidence="7"/>
<dbReference type="PRINTS" id="PR00970">
    <property type="entry name" value="RIBTRNSFRASE"/>
</dbReference>
<name>A0A6G1PBV8_CHAAH</name>
<evidence type="ECO:0000256" key="2">
    <source>
        <dbReference type="ARBA" id="ARBA00022676"/>
    </source>
</evidence>
<dbReference type="GO" id="GO:0003950">
    <property type="term" value="F:NAD+ poly-ADP-ribosyltransferase activity"/>
    <property type="evidence" value="ECO:0007669"/>
    <property type="project" value="TreeGrafter"/>
</dbReference>
<keyword evidence="2 7" id="KW-0328">Glycosyltransferase</keyword>
<evidence type="ECO:0000313" key="9">
    <source>
        <dbReference type="Proteomes" id="UP000503349"/>
    </source>
</evidence>
<evidence type="ECO:0000256" key="1">
    <source>
        <dbReference type="ARBA" id="ARBA00009558"/>
    </source>
</evidence>
<dbReference type="PANTHER" id="PTHR10339">
    <property type="entry name" value="ADP-RIBOSYLTRANSFERASE"/>
    <property type="match status" value="1"/>
</dbReference>
<protein>
    <recommendedName>
        <fullName evidence="7">NAD(P)(+)--arginine ADP-ribosyltransferase</fullName>
        <ecNumber evidence="7">2.4.2.31</ecNumber>
    </recommendedName>
    <alternativeName>
        <fullName evidence="7">Mono(ADP-ribosyl)transferase</fullName>
    </alternativeName>
</protein>